<sequence>MNFLKGKTKVSDDKNIELLAWLIDFEPRPYQYGENYLTPEAPGVPGTDREETQTPNPEIPEFPELPEPSDGPRKFPEEKEETQQLEIVDTGVTAEKHTGDKKGWMFKRRNIAISLLLLLLGGCGGYQLWSDRHSASKYALTGREQCMYWAEDHYQPVLCNETIEGVSIIPLEKNKVDRFRRITDLRTLTAASVGKVWYLKKDNKVDFFTDTGFHPVFTGRRLRPASRYILDTYAFHVKSPWFQFLGIDVYL</sequence>
<protein>
    <submittedName>
        <fullName evidence="3">Uncharacterized protein</fullName>
    </submittedName>
</protein>
<accession>A0A7K1XU16</accession>
<keyword evidence="4" id="KW-1185">Reference proteome</keyword>
<proteinExistence type="predicted"/>
<comment type="caution">
    <text evidence="3">The sequence shown here is derived from an EMBL/GenBank/DDBJ whole genome shotgun (WGS) entry which is preliminary data.</text>
</comment>
<evidence type="ECO:0000313" key="3">
    <source>
        <dbReference type="EMBL" id="MXV14287.1"/>
    </source>
</evidence>
<evidence type="ECO:0000256" key="2">
    <source>
        <dbReference type="SAM" id="Phobius"/>
    </source>
</evidence>
<dbReference type="AlphaFoldDB" id="A0A7K1XU16"/>
<name>A0A7K1XU16_9SPHI</name>
<dbReference type="RefSeq" id="WP_160905268.1">
    <property type="nucleotide sequence ID" value="NZ_WVHS01000001.1"/>
</dbReference>
<evidence type="ECO:0000256" key="1">
    <source>
        <dbReference type="SAM" id="MobiDB-lite"/>
    </source>
</evidence>
<keyword evidence="2" id="KW-0812">Transmembrane</keyword>
<feature type="transmembrane region" description="Helical" evidence="2">
    <location>
        <begin position="111"/>
        <end position="129"/>
    </location>
</feature>
<organism evidence="3 4">
    <name type="scientific">Hufsiella ginkgonis</name>
    <dbReference type="NCBI Taxonomy" id="2695274"/>
    <lineage>
        <taxon>Bacteria</taxon>
        <taxon>Pseudomonadati</taxon>
        <taxon>Bacteroidota</taxon>
        <taxon>Sphingobacteriia</taxon>
        <taxon>Sphingobacteriales</taxon>
        <taxon>Sphingobacteriaceae</taxon>
        <taxon>Hufsiella</taxon>
    </lineage>
</organism>
<reference evidence="3 4" key="1">
    <citation type="submission" date="2019-11" db="EMBL/GenBank/DDBJ databases">
        <title>Pedobacter sp. HMF7056 Genome sequencing and assembly.</title>
        <authorList>
            <person name="Kang H."/>
            <person name="Kim H."/>
            <person name="Joh K."/>
        </authorList>
    </citation>
    <scope>NUCLEOTIDE SEQUENCE [LARGE SCALE GENOMIC DNA]</scope>
    <source>
        <strain evidence="3 4">HMF7056</strain>
    </source>
</reference>
<dbReference type="Proteomes" id="UP000451233">
    <property type="component" value="Unassembled WGS sequence"/>
</dbReference>
<evidence type="ECO:0000313" key="4">
    <source>
        <dbReference type="Proteomes" id="UP000451233"/>
    </source>
</evidence>
<gene>
    <name evidence="3" type="ORF">GS398_03175</name>
</gene>
<feature type="region of interest" description="Disordered" evidence="1">
    <location>
        <begin position="34"/>
        <end position="84"/>
    </location>
</feature>
<keyword evidence="2" id="KW-0472">Membrane</keyword>
<feature type="compositionally biased region" description="Pro residues" evidence="1">
    <location>
        <begin position="57"/>
        <end position="66"/>
    </location>
</feature>
<dbReference type="EMBL" id="WVHS01000001">
    <property type="protein sequence ID" value="MXV14287.1"/>
    <property type="molecule type" value="Genomic_DNA"/>
</dbReference>
<keyword evidence="2" id="KW-1133">Transmembrane helix</keyword>